<dbReference type="GO" id="GO:0043937">
    <property type="term" value="P:regulation of sporulation"/>
    <property type="evidence" value="ECO:0007669"/>
    <property type="project" value="InterPro"/>
</dbReference>
<dbReference type="InterPro" id="IPR036638">
    <property type="entry name" value="HLH_DNA-bd_sf"/>
</dbReference>
<protein>
    <recommendedName>
        <fullName evidence="3">Aspartyl-phosphate phosphatase Spo0E family protein</fullName>
    </recommendedName>
</protein>
<keyword evidence="2" id="KW-1185">Reference proteome</keyword>
<evidence type="ECO:0008006" key="3">
    <source>
        <dbReference type="Google" id="ProtNLM"/>
    </source>
</evidence>
<dbReference type="InterPro" id="IPR037208">
    <property type="entry name" value="Spo0E-like_sf"/>
</dbReference>
<dbReference type="GO" id="GO:0046983">
    <property type="term" value="F:protein dimerization activity"/>
    <property type="evidence" value="ECO:0007669"/>
    <property type="project" value="InterPro"/>
</dbReference>
<evidence type="ECO:0000313" key="1">
    <source>
        <dbReference type="EMBL" id="GIO46387.1"/>
    </source>
</evidence>
<dbReference type="Gene3D" id="4.10.280.10">
    <property type="entry name" value="Helix-loop-helix DNA-binding domain"/>
    <property type="match status" value="1"/>
</dbReference>
<proteinExistence type="predicted"/>
<dbReference type="AlphaFoldDB" id="A0A919YDC4"/>
<evidence type="ECO:0000313" key="2">
    <source>
        <dbReference type="Proteomes" id="UP000682811"/>
    </source>
</evidence>
<comment type="caution">
    <text evidence="1">The sequence shown here is derived from an EMBL/GenBank/DDBJ whole genome shotgun (WGS) entry which is preliminary data.</text>
</comment>
<dbReference type="RefSeq" id="WP_373871790.1">
    <property type="nucleotide sequence ID" value="NZ_AP025343.1"/>
</dbReference>
<dbReference type="Proteomes" id="UP000682811">
    <property type="component" value="Unassembled WGS sequence"/>
</dbReference>
<dbReference type="Pfam" id="PF09388">
    <property type="entry name" value="SpoOE-like"/>
    <property type="match status" value="1"/>
</dbReference>
<gene>
    <name evidence="1" type="ORF">J34TS1_11520</name>
</gene>
<name>A0A919YDC4_9BACL</name>
<dbReference type="SUPFAM" id="SSF140500">
    <property type="entry name" value="BAS1536-like"/>
    <property type="match status" value="1"/>
</dbReference>
<dbReference type="EMBL" id="BORT01000003">
    <property type="protein sequence ID" value="GIO46387.1"/>
    <property type="molecule type" value="Genomic_DNA"/>
</dbReference>
<organism evidence="1 2">
    <name type="scientific">Paenibacillus azoreducens</name>
    <dbReference type="NCBI Taxonomy" id="116718"/>
    <lineage>
        <taxon>Bacteria</taxon>
        <taxon>Bacillati</taxon>
        <taxon>Bacillota</taxon>
        <taxon>Bacilli</taxon>
        <taxon>Bacillales</taxon>
        <taxon>Paenibacillaceae</taxon>
        <taxon>Paenibacillus</taxon>
    </lineage>
</organism>
<sequence length="54" mass="6486">MTIEEKINELRKQLVETMGMKWKFTDEEVVRISQQLDAYIVEIQSRRDEKGKTN</sequence>
<reference evidence="1 2" key="1">
    <citation type="submission" date="2021-03" db="EMBL/GenBank/DDBJ databases">
        <title>Antimicrobial resistance genes in bacteria isolated from Japanese honey, and their potential for conferring macrolide and lincosamide resistance in the American foulbrood pathogen Paenibacillus larvae.</title>
        <authorList>
            <person name="Okamoto M."/>
            <person name="Kumagai M."/>
            <person name="Kanamori H."/>
            <person name="Takamatsu D."/>
        </authorList>
    </citation>
    <scope>NUCLEOTIDE SEQUENCE [LARGE SCALE GENOMIC DNA]</scope>
    <source>
        <strain evidence="1 2">J34TS1</strain>
    </source>
</reference>
<dbReference type="InterPro" id="IPR018540">
    <property type="entry name" value="Spo0E-like"/>
</dbReference>
<accession>A0A919YDC4</accession>